<keyword evidence="3" id="KW-1003">Cell membrane</keyword>
<comment type="similarity">
    <text evidence="9">Belongs to the binding-protein-dependent transport system permease family. OppBC subfamily.</text>
</comment>
<evidence type="ECO:0000256" key="2">
    <source>
        <dbReference type="ARBA" id="ARBA00022448"/>
    </source>
</evidence>
<name>A0ABU6MDL2_9BACI</name>
<keyword evidence="5" id="KW-0571">Peptide transport</keyword>
<dbReference type="Pfam" id="PF00528">
    <property type="entry name" value="BPD_transp_1"/>
    <property type="match status" value="1"/>
</dbReference>
<evidence type="ECO:0000259" key="11">
    <source>
        <dbReference type="PROSITE" id="PS50928"/>
    </source>
</evidence>
<evidence type="ECO:0000256" key="6">
    <source>
        <dbReference type="ARBA" id="ARBA00022927"/>
    </source>
</evidence>
<feature type="domain" description="ABC transmembrane type-1" evidence="11">
    <location>
        <begin position="135"/>
        <end position="324"/>
    </location>
</feature>
<dbReference type="PANTHER" id="PTHR43386">
    <property type="entry name" value="OLIGOPEPTIDE TRANSPORT SYSTEM PERMEASE PROTEIN APPC"/>
    <property type="match status" value="1"/>
</dbReference>
<evidence type="ECO:0000256" key="9">
    <source>
        <dbReference type="ARBA" id="ARBA00024202"/>
    </source>
</evidence>
<dbReference type="PANTHER" id="PTHR43386:SF24">
    <property type="entry name" value="OLIGOPEPTIDE TRANSPORT SYSTEM PERMEASE PROTEIN AMID"/>
    <property type="match status" value="1"/>
</dbReference>
<dbReference type="CDD" id="cd06261">
    <property type="entry name" value="TM_PBP2"/>
    <property type="match status" value="1"/>
</dbReference>
<accession>A0ABU6MDL2</accession>
<dbReference type="PROSITE" id="PS50928">
    <property type="entry name" value="ABC_TM1"/>
    <property type="match status" value="1"/>
</dbReference>
<keyword evidence="13" id="KW-1185">Reference proteome</keyword>
<dbReference type="NCBIfam" id="NF045475">
    <property type="entry name" value="Opp3C"/>
    <property type="match status" value="1"/>
</dbReference>
<evidence type="ECO:0000256" key="1">
    <source>
        <dbReference type="ARBA" id="ARBA00004651"/>
    </source>
</evidence>
<sequence length="337" mass="37250">MIEQNISREHFEPARIDSSLRETVEKPSLNFWQDAWLRIKKNKGALVSAVVLVLIIIMALIGPHISGYGVYEQNLQYANLPPKVPGLDKLGIFDGKQMIGGHKVDVYQQNGVKKYFWFGTDGLGHDLFTRVWAGTQISLYIALLAAVINMVIGVAYGAISGYYGGRVDNVLQRIVEILSGIPDLVVVILMILVLNPGIISITAALTITGWVNMARVVRGQVLKLKSQEYILAAKTLGASNMVIIFKHLIPNLLSVIIINTMFIIPNAIFFESFLSFIGLGLQAPAASLGTLIEDGFRTLRFQPYMILYPAVVMSLLMITVNIMADGLRDAFDPKMRD</sequence>
<comment type="subcellular location">
    <subcellularLocation>
        <location evidence="1 10">Cell membrane</location>
        <topology evidence="1 10">Multi-pass membrane protein</topology>
    </subcellularLocation>
</comment>
<keyword evidence="8 10" id="KW-0472">Membrane</keyword>
<feature type="transmembrane region" description="Helical" evidence="10">
    <location>
        <begin position="45"/>
        <end position="65"/>
    </location>
</feature>
<dbReference type="InterPro" id="IPR025966">
    <property type="entry name" value="OppC_N"/>
</dbReference>
<reference evidence="12 13" key="1">
    <citation type="submission" date="2023-03" db="EMBL/GenBank/DDBJ databases">
        <title>Bacillus Genome Sequencing.</title>
        <authorList>
            <person name="Dunlap C."/>
        </authorList>
    </citation>
    <scope>NUCLEOTIDE SEQUENCE [LARGE SCALE GENOMIC DNA]</scope>
    <source>
        <strain evidence="12 13">B-23453</strain>
    </source>
</reference>
<dbReference type="SUPFAM" id="SSF161098">
    <property type="entry name" value="MetI-like"/>
    <property type="match status" value="1"/>
</dbReference>
<dbReference type="Pfam" id="PF12911">
    <property type="entry name" value="OppC_N"/>
    <property type="match status" value="1"/>
</dbReference>
<feature type="transmembrane region" description="Helical" evidence="10">
    <location>
        <begin position="137"/>
        <end position="162"/>
    </location>
</feature>
<feature type="transmembrane region" description="Helical" evidence="10">
    <location>
        <begin position="274"/>
        <end position="292"/>
    </location>
</feature>
<evidence type="ECO:0000256" key="3">
    <source>
        <dbReference type="ARBA" id="ARBA00022475"/>
    </source>
</evidence>
<comment type="caution">
    <text evidence="12">The sequence shown here is derived from an EMBL/GenBank/DDBJ whole genome shotgun (WGS) entry which is preliminary data.</text>
</comment>
<keyword evidence="7 10" id="KW-1133">Transmembrane helix</keyword>
<evidence type="ECO:0000313" key="13">
    <source>
        <dbReference type="Proteomes" id="UP001341444"/>
    </source>
</evidence>
<evidence type="ECO:0000256" key="7">
    <source>
        <dbReference type="ARBA" id="ARBA00022989"/>
    </source>
</evidence>
<evidence type="ECO:0000256" key="4">
    <source>
        <dbReference type="ARBA" id="ARBA00022692"/>
    </source>
</evidence>
<evidence type="ECO:0000256" key="10">
    <source>
        <dbReference type="RuleBase" id="RU363032"/>
    </source>
</evidence>
<dbReference type="EMBL" id="JARMAB010000006">
    <property type="protein sequence ID" value="MED1202518.1"/>
    <property type="molecule type" value="Genomic_DNA"/>
</dbReference>
<keyword evidence="6" id="KW-0653">Protein transport</keyword>
<dbReference type="InterPro" id="IPR035906">
    <property type="entry name" value="MetI-like_sf"/>
</dbReference>
<feature type="transmembrane region" description="Helical" evidence="10">
    <location>
        <begin position="248"/>
        <end position="268"/>
    </location>
</feature>
<gene>
    <name evidence="12" type="ORF">P4T90_05350</name>
</gene>
<organism evidence="12 13">
    <name type="scientific">Heyndrickxia acidicola</name>
    <dbReference type="NCBI Taxonomy" id="209389"/>
    <lineage>
        <taxon>Bacteria</taxon>
        <taxon>Bacillati</taxon>
        <taxon>Bacillota</taxon>
        <taxon>Bacilli</taxon>
        <taxon>Bacillales</taxon>
        <taxon>Bacillaceae</taxon>
        <taxon>Heyndrickxia</taxon>
    </lineage>
</organism>
<proteinExistence type="inferred from homology"/>
<keyword evidence="2 10" id="KW-0813">Transport</keyword>
<feature type="transmembrane region" description="Helical" evidence="10">
    <location>
        <begin position="304"/>
        <end position="324"/>
    </location>
</feature>
<dbReference type="InterPro" id="IPR050366">
    <property type="entry name" value="BP-dependent_transpt_permease"/>
</dbReference>
<dbReference type="RefSeq" id="WP_066265569.1">
    <property type="nucleotide sequence ID" value="NZ_JARMAB010000006.1"/>
</dbReference>
<evidence type="ECO:0000256" key="5">
    <source>
        <dbReference type="ARBA" id="ARBA00022856"/>
    </source>
</evidence>
<evidence type="ECO:0000313" key="12">
    <source>
        <dbReference type="EMBL" id="MED1202518.1"/>
    </source>
</evidence>
<evidence type="ECO:0000256" key="8">
    <source>
        <dbReference type="ARBA" id="ARBA00023136"/>
    </source>
</evidence>
<dbReference type="InterPro" id="IPR000515">
    <property type="entry name" value="MetI-like"/>
</dbReference>
<dbReference type="Gene3D" id="1.10.3720.10">
    <property type="entry name" value="MetI-like"/>
    <property type="match status" value="1"/>
</dbReference>
<keyword evidence="4 10" id="KW-0812">Transmembrane</keyword>
<protein>
    <submittedName>
        <fullName evidence="12">ABC transporter permease</fullName>
    </submittedName>
</protein>
<dbReference type="Proteomes" id="UP001341444">
    <property type="component" value="Unassembled WGS sequence"/>
</dbReference>